<dbReference type="RefSeq" id="WP_387961915.1">
    <property type="nucleotide sequence ID" value="NZ_JBHSGP010000008.1"/>
</dbReference>
<evidence type="ECO:0000313" key="3">
    <source>
        <dbReference type="Proteomes" id="UP001595953"/>
    </source>
</evidence>
<dbReference type="SUPFAM" id="SSF54909">
    <property type="entry name" value="Dimeric alpha+beta barrel"/>
    <property type="match status" value="1"/>
</dbReference>
<comment type="caution">
    <text evidence="2">The sequence shown here is derived from an EMBL/GenBank/DDBJ whole genome shotgun (WGS) entry which is preliminary data.</text>
</comment>
<dbReference type="InterPro" id="IPR011008">
    <property type="entry name" value="Dimeric_a/b-barrel"/>
</dbReference>
<reference evidence="3" key="1">
    <citation type="journal article" date="2019" name="Int. J. Syst. Evol. Microbiol.">
        <title>The Global Catalogue of Microorganisms (GCM) 10K type strain sequencing project: providing services to taxonomists for standard genome sequencing and annotation.</title>
        <authorList>
            <consortium name="The Broad Institute Genomics Platform"/>
            <consortium name="The Broad Institute Genome Sequencing Center for Infectious Disease"/>
            <person name="Wu L."/>
            <person name="Ma J."/>
        </authorList>
    </citation>
    <scope>NUCLEOTIDE SEQUENCE [LARGE SCALE GENOMIC DNA]</scope>
    <source>
        <strain evidence="3">CCUG 63682</strain>
    </source>
</reference>
<dbReference type="InterPro" id="IPR021708">
    <property type="entry name" value="DUF3291"/>
</dbReference>
<sequence>MYHLAQVNIAKTLAPMEDPIMADFVNNLDRINTLAESSLGFVWRLESDDDDTVAETVFGDNSLVINMSVWKSIDDLFNFTYKSDHVEIFARRKEWFSKIDSMHMVCWYVKQDHIPTLEEAKHRLEYVNTHGETPFAFTFKRKYSVDDYLNHNLNT</sequence>
<proteinExistence type="predicted"/>
<gene>
    <name evidence="2" type="ORF">ACFO5O_06045</name>
</gene>
<feature type="domain" description="DUF3291" evidence="1">
    <location>
        <begin position="4"/>
        <end position="141"/>
    </location>
</feature>
<organism evidence="2 3">
    <name type="scientific">Geojedonia litorea</name>
    <dbReference type="NCBI Taxonomy" id="1268269"/>
    <lineage>
        <taxon>Bacteria</taxon>
        <taxon>Pseudomonadati</taxon>
        <taxon>Bacteroidota</taxon>
        <taxon>Flavobacteriia</taxon>
        <taxon>Flavobacteriales</taxon>
        <taxon>Flavobacteriaceae</taxon>
        <taxon>Geojedonia</taxon>
    </lineage>
</organism>
<keyword evidence="3" id="KW-1185">Reference proteome</keyword>
<protein>
    <submittedName>
        <fullName evidence="2">DUF3291 domain-containing protein</fullName>
    </submittedName>
</protein>
<accession>A0ABV9N341</accession>
<dbReference type="Pfam" id="PF11695">
    <property type="entry name" value="DUF3291"/>
    <property type="match status" value="1"/>
</dbReference>
<evidence type="ECO:0000313" key="2">
    <source>
        <dbReference type="EMBL" id="MFC4721871.1"/>
    </source>
</evidence>
<dbReference type="EMBL" id="JBHSGP010000008">
    <property type="protein sequence ID" value="MFC4721871.1"/>
    <property type="molecule type" value="Genomic_DNA"/>
</dbReference>
<dbReference type="Proteomes" id="UP001595953">
    <property type="component" value="Unassembled WGS sequence"/>
</dbReference>
<name>A0ABV9N341_9FLAO</name>
<evidence type="ECO:0000259" key="1">
    <source>
        <dbReference type="Pfam" id="PF11695"/>
    </source>
</evidence>